<dbReference type="Proteomes" id="UP000246278">
    <property type="component" value="Unassembled WGS sequence"/>
</dbReference>
<dbReference type="PANTHER" id="PTHR42811">
    <property type="entry name" value="SERINE ACETYLTRANSFERASE"/>
    <property type="match status" value="1"/>
</dbReference>
<evidence type="ECO:0000256" key="5">
    <source>
        <dbReference type="PIRNR" id="PIRNR000441"/>
    </source>
</evidence>
<dbReference type="OrthoDB" id="9814490at2"/>
<dbReference type="GO" id="GO:0009001">
    <property type="term" value="F:serine O-acetyltransferase activity"/>
    <property type="evidence" value="ECO:0007669"/>
    <property type="project" value="UniProtKB-EC"/>
</dbReference>
<dbReference type="Pfam" id="PF00132">
    <property type="entry name" value="Hexapep"/>
    <property type="match status" value="1"/>
</dbReference>
<evidence type="ECO:0000256" key="4">
    <source>
        <dbReference type="ARBA" id="ARBA00023315"/>
    </source>
</evidence>
<dbReference type="Gene3D" id="2.160.10.10">
    <property type="entry name" value="Hexapeptide repeat proteins"/>
    <property type="match status" value="1"/>
</dbReference>
<evidence type="ECO:0000313" key="7">
    <source>
        <dbReference type="Proteomes" id="UP000246278"/>
    </source>
</evidence>
<dbReference type="CDD" id="cd03354">
    <property type="entry name" value="LbH_SAT"/>
    <property type="match status" value="1"/>
</dbReference>
<dbReference type="SUPFAM" id="SSF51161">
    <property type="entry name" value="Trimeric LpxA-like enzymes"/>
    <property type="match status" value="1"/>
</dbReference>
<dbReference type="InterPro" id="IPR005881">
    <property type="entry name" value="Ser_O-AcTrfase"/>
</dbReference>
<accession>A0A317T9T2</accession>
<dbReference type="AlphaFoldDB" id="A0A317T9T2"/>
<organism evidence="6 7">
    <name type="scientific">Prosthecochloris marina</name>
    <dbReference type="NCBI Taxonomy" id="2017681"/>
    <lineage>
        <taxon>Bacteria</taxon>
        <taxon>Pseudomonadati</taxon>
        <taxon>Chlorobiota</taxon>
        <taxon>Chlorobiia</taxon>
        <taxon>Chlorobiales</taxon>
        <taxon>Chlorobiaceae</taxon>
        <taxon>Prosthecochloris</taxon>
    </lineage>
</organism>
<sequence>MALFSNIRSDLKTYEGKWGSQGFWVMIVYRFGQWRYSISNRFIRMPFSFFYKLLYKIVQILTGIELPCEVPVGKNFRIDHFGDIIISGYARFGDNCIVRNGVTVGLKNIEEKAAPQIGNNVNIGAGAKLLGNITIGNNVDIGANAVVISSIPDNSIAVGIPAKVIAKKQTLSKPLST</sequence>
<dbReference type="PIRSF" id="PIRSF000441">
    <property type="entry name" value="CysE"/>
    <property type="match status" value="1"/>
</dbReference>
<gene>
    <name evidence="6" type="ORF">CR164_05900</name>
</gene>
<evidence type="ECO:0000256" key="3">
    <source>
        <dbReference type="ARBA" id="ARBA00022737"/>
    </source>
</evidence>
<evidence type="ECO:0000256" key="1">
    <source>
        <dbReference type="ARBA" id="ARBA00007274"/>
    </source>
</evidence>
<evidence type="ECO:0000256" key="2">
    <source>
        <dbReference type="ARBA" id="ARBA00022679"/>
    </source>
</evidence>
<dbReference type="InterPro" id="IPR001451">
    <property type="entry name" value="Hexapep"/>
</dbReference>
<keyword evidence="3" id="KW-0677">Repeat</keyword>
<dbReference type="GO" id="GO:0006535">
    <property type="term" value="P:cysteine biosynthetic process from serine"/>
    <property type="evidence" value="ECO:0007669"/>
    <property type="project" value="InterPro"/>
</dbReference>
<dbReference type="InterPro" id="IPR045304">
    <property type="entry name" value="LbH_SAT"/>
</dbReference>
<proteinExistence type="inferred from homology"/>
<dbReference type="InterPro" id="IPR018357">
    <property type="entry name" value="Hexapep_transf_CS"/>
</dbReference>
<dbReference type="InterPro" id="IPR011004">
    <property type="entry name" value="Trimer_LpxA-like_sf"/>
</dbReference>
<dbReference type="GO" id="GO:0005737">
    <property type="term" value="C:cytoplasm"/>
    <property type="evidence" value="ECO:0007669"/>
    <property type="project" value="InterPro"/>
</dbReference>
<keyword evidence="2 5" id="KW-0808">Transferase</keyword>
<dbReference type="PROSITE" id="PS00101">
    <property type="entry name" value="HEXAPEP_TRANSFERASES"/>
    <property type="match status" value="1"/>
</dbReference>
<evidence type="ECO:0000313" key="6">
    <source>
        <dbReference type="EMBL" id="PWW82517.1"/>
    </source>
</evidence>
<reference evidence="7" key="1">
    <citation type="submission" date="2017-10" db="EMBL/GenBank/DDBJ databases">
        <authorList>
            <person name="Gaisin V.A."/>
            <person name="Rysina M.S."/>
            <person name="Grouzdev D.S."/>
        </authorList>
    </citation>
    <scope>NUCLEOTIDE SEQUENCE [LARGE SCALE GENOMIC DNA]</scope>
    <source>
        <strain evidence="7">V1</strain>
    </source>
</reference>
<comment type="caution">
    <text evidence="6">The sequence shown here is derived from an EMBL/GenBank/DDBJ whole genome shotgun (WGS) entry which is preliminary data.</text>
</comment>
<dbReference type="RefSeq" id="WP_110022993.1">
    <property type="nucleotide sequence ID" value="NZ_PDNZ01000003.1"/>
</dbReference>
<comment type="catalytic activity">
    <reaction evidence="5">
        <text>L-serine + acetyl-CoA = O-acetyl-L-serine + CoA</text>
        <dbReference type="Rhea" id="RHEA:24560"/>
        <dbReference type="ChEBI" id="CHEBI:33384"/>
        <dbReference type="ChEBI" id="CHEBI:57287"/>
        <dbReference type="ChEBI" id="CHEBI:57288"/>
        <dbReference type="ChEBI" id="CHEBI:58340"/>
        <dbReference type="EC" id="2.3.1.30"/>
    </reaction>
</comment>
<name>A0A317T9T2_9CHLB</name>
<comment type="similarity">
    <text evidence="1 5">Belongs to the transferase hexapeptide repeat family.</text>
</comment>
<protein>
    <recommendedName>
        <fullName evidence="5">Serine acetyltransferase</fullName>
        <ecNumber evidence="5">2.3.1.30</ecNumber>
    </recommendedName>
</protein>
<keyword evidence="7" id="KW-1185">Reference proteome</keyword>
<dbReference type="EC" id="2.3.1.30" evidence="5"/>
<keyword evidence="4 5" id="KW-0012">Acyltransferase</keyword>
<dbReference type="EMBL" id="PDNZ01000003">
    <property type="protein sequence ID" value="PWW82517.1"/>
    <property type="molecule type" value="Genomic_DNA"/>
</dbReference>